<reference evidence="3" key="1">
    <citation type="submission" date="2017-05" db="EMBL/GenBank/DDBJ databases">
        <authorList>
            <person name="Sung H."/>
        </authorList>
    </citation>
    <scope>NUCLEOTIDE SEQUENCE [LARGE SCALE GENOMIC DNA]</scope>
    <source>
        <strain evidence="3">AR23208</strain>
    </source>
</reference>
<dbReference type="Gene3D" id="3.40.250.10">
    <property type="entry name" value="Rhodanese-like domain"/>
    <property type="match status" value="1"/>
</dbReference>
<evidence type="ECO:0000313" key="2">
    <source>
        <dbReference type="EMBL" id="ARU63893.1"/>
    </source>
</evidence>
<dbReference type="PROSITE" id="PS50206">
    <property type="entry name" value="RHODANESE_3"/>
    <property type="match status" value="1"/>
</dbReference>
<accession>A0A1Y0IX22</accession>
<keyword evidence="3" id="KW-1185">Reference proteome</keyword>
<dbReference type="SUPFAM" id="SSF52821">
    <property type="entry name" value="Rhodanese/Cell cycle control phosphatase"/>
    <property type="match status" value="1"/>
</dbReference>
<dbReference type="Pfam" id="PF00581">
    <property type="entry name" value="Rhodanese"/>
    <property type="match status" value="1"/>
</dbReference>
<dbReference type="EMBL" id="CP021434">
    <property type="protein sequence ID" value="ARU63893.1"/>
    <property type="molecule type" value="Genomic_DNA"/>
</dbReference>
<protein>
    <recommendedName>
        <fullName evidence="1">Rhodanese domain-containing protein</fullName>
    </recommendedName>
</protein>
<evidence type="ECO:0000313" key="3">
    <source>
        <dbReference type="Proteomes" id="UP000195437"/>
    </source>
</evidence>
<dbReference type="KEGG" id="tum:CBW65_12920"/>
<gene>
    <name evidence="2" type="ORF">CBW65_12920</name>
</gene>
<proteinExistence type="predicted"/>
<dbReference type="OrthoDB" id="9800872at2"/>
<dbReference type="InterPro" id="IPR036873">
    <property type="entry name" value="Rhodanese-like_dom_sf"/>
</dbReference>
<name>A0A1Y0IX22_9BACL</name>
<dbReference type="CDD" id="cd00158">
    <property type="entry name" value="RHOD"/>
    <property type="match status" value="1"/>
</dbReference>
<dbReference type="SMART" id="SM00450">
    <property type="entry name" value="RHOD"/>
    <property type="match status" value="1"/>
</dbReference>
<feature type="domain" description="Rhodanese" evidence="1">
    <location>
        <begin position="18"/>
        <end position="98"/>
    </location>
</feature>
<dbReference type="AlphaFoldDB" id="A0A1Y0IX22"/>
<dbReference type="PANTHER" id="PTHR43031:SF17">
    <property type="entry name" value="SULFURTRANSFERASE YTWF-RELATED"/>
    <property type="match status" value="1"/>
</dbReference>
<evidence type="ECO:0000259" key="1">
    <source>
        <dbReference type="PROSITE" id="PS50206"/>
    </source>
</evidence>
<sequence length="100" mass="11546">MSKVQEIQPVEVAERLMKKEMVKIIDVRTDHEIEEGKIPEAVHIPMFEVIDRYLEWDRSEEIIFVCRSGRRSLAVCQVLALEGFRNVKNMVGGMLAYPAV</sequence>
<dbReference type="InterPro" id="IPR001763">
    <property type="entry name" value="Rhodanese-like_dom"/>
</dbReference>
<dbReference type="PANTHER" id="PTHR43031">
    <property type="entry name" value="FAD-DEPENDENT OXIDOREDUCTASE"/>
    <property type="match status" value="1"/>
</dbReference>
<dbReference type="InterPro" id="IPR050229">
    <property type="entry name" value="GlpE_sulfurtransferase"/>
</dbReference>
<dbReference type="Proteomes" id="UP000195437">
    <property type="component" value="Chromosome"/>
</dbReference>
<organism evidence="2 3">
    <name type="scientific">Tumebacillus avium</name>
    <dbReference type="NCBI Taxonomy" id="1903704"/>
    <lineage>
        <taxon>Bacteria</taxon>
        <taxon>Bacillati</taxon>
        <taxon>Bacillota</taxon>
        <taxon>Bacilli</taxon>
        <taxon>Bacillales</taxon>
        <taxon>Alicyclobacillaceae</taxon>
        <taxon>Tumebacillus</taxon>
    </lineage>
</organism>